<accession>A0A433DGQ2</accession>
<dbReference type="GO" id="GO:0004029">
    <property type="term" value="F:aldehyde dehydrogenase (NAD+) activity"/>
    <property type="evidence" value="ECO:0007669"/>
    <property type="project" value="TreeGrafter"/>
</dbReference>
<gene>
    <name evidence="1" type="ORF">BC936DRAFT_140673</name>
</gene>
<sequence>MNRVLLTIFHTPSSTSQFNLLHKNQHQHNNSIEMVKVFVLGATGYIGNPVAKAFARAGHEYVFFLLFIGFFDRWVQLYSSQIQLYENPLVTGVVGEATKPETWGAAASSASIVVDLSRDDQNEAPLATAVLEGVTRIAKQTGRKITFIYTSCSWTYGKRSPGITEEDDICDTPDELVRVAVRQDDFSQAAEGRVNLWGDGSLRLPVVHVDDLGRSDGAFVWWRQVPNLKLPTSYKYCFRPISSTSIYSTAEAYVSAAENIDRTSGEIINVANPSTESIGEASRAALLAAGHPKGQVIFSPPTNWIEEKLTWSLHLSTRKAAYLLGFRQKHPGVVDGMETYYRTWKAYQA</sequence>
<dbReference type="GO" id="GO:0005737">
    <property type="term" value="C:cytoplasm"/>
    <property type="evidence" value="ECO:0007669"/>
    <property type="project" value="TreeGrafter"/>
</dbReference>
<dbReference type="InterPro" id="IPR051783">
    <property type="entry name" value="NAD(P)-dependent_oxidoreduct"/>
</dbReference>
<keyword evidence="2" id="KW-1185">Reference proteome</keyword>
<evidence type="ECO:0000313" key="1">
    <source>
        <dbReference type="EMBL" id="RUP50018.1"/>
    </source>
</evidence>
<dbReference type="Gene3D" id="3.40.50.720">
    <property type="entry name" value="NAD(P)-binding Rossmann-like Domain"/>
    <property type="match status" value="1"/>
</dbReference>
<dbReference type="Proteomes" id="UP000268093">
    <property type="component" value="Unassembled WGS sequence"/>
</dbReference>
<dbReference type="EMBL" id="RBNI01001756">
    <property type="protein sequence ID" value="RUP50018.1"/>
    <property type="molecule type" value="Genomic_DNA"/>
</dbReference>
<comment type="caution">
    <text evidence="1">The sequence shown here is derived from an EMBL/GenBank/DDBJ whole genome shotgun (WGS) entry which is preliminary data.</text>
</comment>
<dbReference type="SUPFAM" id="SSF51735">
    <property type="entry name" value="NAD(P)-binding Rossmann-fold domains"/>
    <property type="match status" value="1"/>
</dbReference>
<dbReference type="OrthoDB" id="2735536at2759"/>
<dbReference type="AlphaFoldDB" id="A0A433DGQ2"/>
<proteinExistence type="predicted"/>
<reference evidence="1 2" key="1">
    <citation type="journal article" date="2018" name="New Phytol.">
        <title>Phylogenomics of Endogonaceae and evolution of mycorrhizas within Mucoromycota.</title>
        <authorList>
            <person name="Chang Y."/>
            <person name="Desiro A."/>
            <person name="Na H."/>
            <person name="Sandor L."/>
            <person name="Lipzen A."/>
            <person name="Clum A."/>
            <person name="Barry K."/>
            <person name="Grigoriev I.V."/>
            <person name="Martin F.M."/>
            <person name="Stajich J.E."/>
            <person name="Smith M.E."/>
            <person name="Bonito G."/>
            <person name="Spatafora J.W."/>
        </authorList>
    </citation>
    <scope>NUCLEOTIDE SEQUENCE [LARGE SCALE GENOMIC DNA]</scope>
    <source>
        <strain evidence="1 2">GMNB39</strain>
    </source>
</reference>
<protein>
    <recommendedName>
        <fullName evidence="3">NAD-dependent epimerase/dehydratase domain-containing protein</fullName>
    </recommendedName>
</protein>
<dbReference type="PANTHER" id="PTHR48079">
    <property type="entry name" value="PROTEIN YEEZ"/>
    <property type="match status" value="1"/>
</dbReference>
<organism evidence="1 2">
    <name type="scientific">Jimgerdemannia flammicorona</name>
    <dbReference type="NCBI Taxonomy" id="994334"/>
    <lineage>
        <taxon>Eukaryota</taxon>
        <taxon>Fungi</taxon>
        <taxon>Fungi incertae sedis</taxon>
        <taxon>Mucoromycota</taxon>
        <taxon>Mucoromycotina</taxon>
        <taxon>Endogonomycetes</taxon>
        <taxon>Endogonales</taxon>
        <taxon>Endogonaceae</taxon>
        <taxon>Jimgerdemannia</taxon>
    </lineage>
</organism>
<evidence type="ECO:0000313" key="2">
    <source>
        <dbReference type="Proteomes" id="UP000268093"/>
    </source>
</evidence>
<dbReference type="PANTHER" id="PTHR48079:SF3">
    <property type="entry name" value="NAD-DEPENDENT EPIMERASE_DEHYDRATASE DOMAIN-CONTAINING PROTEIN"/>
    <property type="match status" value="1"/>
</dbReference>
<name>A0A433DGQ2_9FUNG</name>
<dbReference type="InterPro" id="IPR036291">
    <property type="entry name" value="NAD(P)-bd_dom_sf"/>
</dbReference>
<evidence type="ECO:0008006" key="3">
    <source>
        <dbReference type="Google" id="ProtNLM"/>
    </source>
</evidence>